<reference evidence="3 4" key="1">
    <citation type="submission" date="2024-07" db="EMBL/GenBank/DDBJ databases">
        <title>Section-level genome sequencing and comparative genomics of Aspergillus sections Usti and Cavernicolus.</title>
        <authorList>
            <consortium name="Lawrence Berkeley National Laboratory"/>
            <person name="Nybo J.L."/>
            <person name="Vesth T.C."/>
            <person name="Theobald S."/>
            <person name="Frisvad J.C."/>
            <person name="Larsen T.O."/>
            <person name="Kjaerboelling I."/>
            <person name="Rothschild-Mancinelli K."/>
            <person name="Lyhne E.K."/>
            <person name="Kogle M.E."/>
            <person name="Barry K."/>
            <person name="Clum A."/>
            <person name="Na H."/>
            <person name="Ledsgaard L."/>
            <person name="Lin J."/>
            <person name="Lipzen A."/>
            <person name="Kuo A."/>
            <person name="Riley R."/>
            <person name="Mondo S."/>
            <person name="Labutti K."/>
            <person name="Haridas S."/>
            <person name="Pangalinan J."/>
            <person name="Salamov A.A."/>
            <person name="Simmons B.A."/>
            <person name="Magnuson J.K."/>
            <person name="Chen J."/>
            <person name="Drula E."/>
            <person name="Henrissat B."/>
            <person name="Wiebenga A."/>
            <person name="Lubbers R.J."/>
            <person name="Gomes A.C."/>
            <person name="Macurrencykelacurrency M.R."/>
            <person name="Stajich J."/>
            <person name="Grigoriev I.V."/>
            <person name="Mortensen U.H."/>
            <person name="De Vries R.P."/>
            <person name="Baker S.E."/>
            <person name="Andersen M.R."/>
        </authorList>
    </citation>
    <scope>NUCLEOTIDE SEQUENCE [LARGE SCALE GENOMIC DNA]</scope>
    <source>
        <strain evidence="3 4">CBS 449.75</strain>
    </source>
</reference>
<dbReference type="InterPro" id="IPR025340">
    <property type="entry name" value="DUF4246"/>
</dbReference>
<evidence type="ECO:0000313" key="3">
    <source>
        <dbReference type="EMBL" id="KAL2862298.1"/>
    </source>
</evidence>
<dbReference type="EMBL" id="JBFXLQ010000070">
    <property type="protein sequence ID" value="KAL2862298.1"/>
    <property type="molecule type" value="Genomic_DNA"/>
</dbReference>
<dbReference type="RefSeq" id="XP_070881277.1">
    <property type="nucleotide sequence ID" value="XM_071027137.1"/>
</dbReference>
<accession>A0ABR4LCM4</accession>
<proteinExistence type="predicted"/>
<dbReference type="Pfam" id="PF14033">
    <property type="entry name" value="DUF4246"/>
    <property type="match status" value="1"/>
</dbReference>
<dbReference type="Pfam" id="PF21666">
    <property type="entry name" value="DUF4246_N"/>
    <property type="match status" value="1"/>
</dbReference>
<dbReference type="PANTHER" id="PTHR33119:SF1">
    <property type="entry name" value="FE2OG DIOXYGENASE DOMAIN-CONTAINING PROTEIN"/>
    <property type="match status" value="1"/>
</dbReference>
<dbReference type="GeneID" id="98142209"/>
<organism evidence="3 4">
    <name type="scientific">Aspergillus lucknowensis</name>
    <dbReference type="NCBI Taxonomy" id="176173"/>
    <lineage>
        <taxon>Eukaryota</taxon>
        <taxon>Fungi</taxon>
        <taxon>Dikarya</taxon>
        <taxon>Ascomycota</taxon>
        <taxon>Pezizomycotina</taxon>
        <taxon>Eurotiomycetes</taxon>
        <taxon>Eurotiomycetidae</taxon>
        <taxon>Eurotiales</taxon>
        <taxon>Aspergillaceae</taxon>
        <taxon>Aspergillus</taxon>
        <taxon>Aspergillus subgen. Nidulantes</taxon>
    </lineage>
</organism>
<sequence length="568" mass="64769">MSESTPLDLPGLTLPLNFHPKRCPGEFVYANALDGKDILRGYVGYTFTLREIVMMQIMESLTNKPKWTEKVFNEEIVANWRDELVNDDDVTDLIMDYMIAELRWKAAEYNKTGIVTSYDPGVVKSDTAIPPDLQRRLGELVKKLEDEGPKDYHPDSDDKVVDLVHPSLFPLVYGRTRVLRDRVIGREDCLLSVGLGEVAKVPDLPKLGFRQTHSPYSNRFQWLPCDVKFDNGGGDGGARCRIASYINNLHPTKHHELYGVIEEILTRVIPLWNATLTRDDDVPRRIRYTQVEYLPPDEPESGLGGNHRGRRDALQLKQPEPSPFTPPVPRHVADLQAHHAEKGLQVIVKLANIELTPEKPTYEGGSWHIEGKLNERICATAIYYFSSENITSNMLFFRCRGDDRAFDDLRYKQNEHQFLRVFGFEPYLGRADSGDITQFLGGVECQQGRLLSFPNTLQHCVEPFELADRTKPGHRKILAFFLIDPSRRVISTANVPPQREDWCTEWGGGEKKKLPVELQTTNMSDVEFKPMGLDEAKGYREKLMEERGMKAEGARAKFEMGGFHLCEH</sequence>
<keyword evidence="4" id="KW-1185">Reference proteome</keyword>
<name>A0ABR4LCM4_9EURO</name>
<dbReference type="PANTHER" id="PTHR33119">
    <property type="entry name" value="IFI3P"/>
    <property type="match status" value="1"/>
</dbReference>
<feature type="domain" description="DUF4246" evidence="1">
    <location>
        <begin position="94"/>
        <end position="505"/>
    </location>
</feature>
<gene>
    <name evidence="3" type="ORF">BJX67DRAFT_309924</name>
</gene>
<feature type="domain" description="DUF4246" evidence="2">
    <location>
        <begin position="9"/>
        <end position="83"/>
    </location>
</feature>
<protein>
    <submittedName>
        <fullName evidence="3">Uncharacterized protein</fullName>
    </submittedName>
</protein>
<dbReference type="InterPro" id="IPR049192">
    <property type="entry name" value="DUF4246_C"/>
</dbReference>
<dbReference type="InterPro" id="IPR049207">
    <property type="entry name" value="DUF4246_N"/>
</dbReference>
<comment type="caution">
    <text evidence="3">The sequence shown here is derived from an EMBL/GenBank/DDBJ whole genome shotgun (WGS) entry which is preliminary data.</text>
</comment>
<evidence type="ECO:0000313" key="4">
    <source>
        <dbReference type="Proteomes" id="UP001610432"/>
    </source>
</evidence>
<evidence type="ECO:0000259" key="1">
    <source>
        <dbReference type="Pfam" id="PF14033"/>
    </source>
</evidence>
<evidence type="ECO:0000259" key="2">
    <source>
        <dbReference type="Pfam" id="PF21666"/>
    </source>
</evidence>
<dbReference type="Proteomes" id="UP001610432">
    <property type="component" value="Unassembled WGS sequence"/>
</dbReference>